<dbReference type="EMBL" id="JAGPXD010000003">
    <property type="protein sequence ID" value="KAH7361480.1"/>
    <property type="molecule type" value="Genomic_DNA"/>
</dbReference>
<protein>
    <submittedName>
        <fullName evidence="2">Uncharacterized protein</fullName>
    </submittedName>
</protein>
<accession>A0A8K0TFE5</accession>
<sequence>METGNIPILPASTFANAHEFLISPEGEAIPVLPAPPPIKMESEASKRLFWTLNGPLESSIQVLPSQYYERETVMEPYYRPATDDPPASWHSVSQENIYTTAEQTTTIQIQNFDSFNVHWNEVNWDDSGGRLIPFFEADPNFDPRLDLDPALGIPICPIFPRDYTLTVAMSDDTESVGSVEDDFVTDSSSTFVTPNANPATGDNTAWLARCPARGGRTLCRTQRHARTSPSSPASSSPHSDEDHCGYVPDVATGLDNLENPNVPLHNTSNAPLPLWMSPLQEWTDDIIMKSGTTGSHGYQYRHERQRSQDGRQRQVLPALPPSLAKAQPAIKHLWSERITSLDSLRARCENPTSLVVLDIEGSEGQGSGITGIGVAIINHPDLGINVSQACAAKLEAPSTDLKLAKMAKDYCIKAHNFACGARSARRGRYERSPLAKIHWIDKANLNQAMDNILRDTLLQGKDSSILAVWGGNSEFQAISSTVPCLANRVSQWMDLSDIVGDLSGTRKRPYSLRDVMLSLGFLLGDVAAQANGANEKLPSPPPRQQQD</sequence>
<organism evidence="2 3">
    <name type="scientific">Plectosphaerella cucumerina</name>
    <dbReference type="NCBI Taxonomy" id="40658"/>
    <lineage>
        <taxon>Eukaryota</taxon>
        <taxon>Fungi</taxon>
        <taxon>Dikarya</taxon>
        <taxon>Ascomycota</taxon>
        <taxon>Pezizomycotina</taxon>
        <taxon>Sordariomycetes</taxon>
        <taxon>Hypocreomycetidae</taxon>
        <taxon>Glomerellales</taxon>
        <taxon>Plectosphaerellaceae</taxon>
        <taxon>Plectosphaerella</taxon>
    </lineage>
</organism>
<feature type="region of interest" description="Disordered" evidence="1">
    <location>
        <begin position="217"/>
        <end position="252"/>
    </location>
</feature>
<proteinExistence type="predicted"/>
<feature type="compositionally biased region" description="Basic and acidic residues" evidence="1">
    <location>
        <begin position="300"/>
        <end position="312"/>
    </location>
</feature>
<dbReference type="AlphaFoldDB" id="A0A8K0TFE5"/>
<dbReference type="Proteomes" id="UP000813385">
    <property type="component" value="Unassembled WGS sequence"/>
</dbReference>
<keyword evidence="3" id="KW-1185">Reference proteome</keyword>
<reference evidence="2" key="1">
    <citation type="journal article" date="2021" name="Nat. Commun.">
        <title>Genetic determinants of endophytism in the Arabidopsis root mycobiome.</title>
        <authorList>
            <person name="Mesny F."/>
            <person name="Miyauchi S."/>
            <person name="Thiergart T."/>
            <person name="Pickel B."/>
            <person name="Atanasova L."/>
            <person name="Karlsson M."/>
            <person name="Huettel B."/>
            <person name="Barry K.W."/>
            <person name="Haridas S."/>
            <person name="Chen C."/>
            <person name="Bauer D."/>
            <person name="Andreopoulos W."/>
            <person name="Pangilinan J."/>
            <person name="LaButti K."/>
            <person name="Riley R."/>
            <person name="Lipzen A."/>
            <person name="Clum A."/>
            <person name="Drula E."/>
            <person name="Henrissat B."/>
            <person name="Kohler A."/>
            <person name="Grigoriev I.V."/>
            <person name="Martin F.M."/>
            <person name="Hacquard S."/>
        </authorList>
    </citation>
    <scope>NUCLEOTIDE SEQUENCE</scope>
    <source>
        <strain evidence="2">MPI-CAGE-AT-0016</strain>
    </source>
</reference>
<gene>
    <name evidence="2" type="ORF">B0T11DRAFT_338520</name>
</gene>
<evidence type="ECO:0000313" key="3">
    <source>
        <dbReference type="Proteomes" id="UP000813385"/>
    </source>
</evidence>
<feature type="compositionally biased region" description="Low complexity" evidence="1">
    <location>
        <begin position="228"/>
        <end position="237"/>
    </location>
</feature>
<name>A0A8K0TFE5_9PEZI</name>
<comment type="caution">
    <text evidence="2">The sequence shown here is derived from an EMBL/GenBank/DDBJ whole genome shotgun (WGS) entry which is preliminary data.</text>
</comment>
<evidence type="ECO:0000313" key="2">
    <source>
        <dbReference type="EMBL" id="KAH7361480.1"/>
    </source>
</evidence>
<evidence type="ECO:0000256" key="1">
    <source>
        <dbReference type="SAM" id="MobiDB-lite"/>
    </source>
</evidence>
<feature type="region of interest" description="Disordered" evidence="1">
    <location>
        <begin position="293"/>
        <end position="312"/>
    </location>
</feature>
<dbReference type="OrthoDB" id="3944545at2759"/>